<evidence type="ECO:0000256" key="5">
    <source>
        <dbReference type="ARBA" id="ARBA00023136"/>
    </source>
</evidence>
<feature type="domain" description="Glycosyltransferase 2-like" evidence="6">
    <location>
        <begin position="7"/>
        <end position="137"/>
    </location>
</feature>
<sequence length="236" mass="26598">MKKPSISIVIPALNEAANISNICACLKAQTYAAVEVIIVDGGSTDKTQELFEKEGMRVLSGPRGRGNQIHLGSLKAKGDIIFVMHADMTLDSQVLEKIASAFSKDDLLIGGCVGSAFDQDFFKFRFLSWLNNLRITLTGISFGDQGQFFLRQRGLDESWIQAIPLMEDVELALRMKAAGKTIQLNGGIIASTRRWQHRSVLFNAIYVSYLLSKYLFLRRFKKDFSVEKFYESYYKK</sequence>
<evidence type="ECO:0000259" key="6">
    <source>
        <dbReference type="Pfam" id="PF00535"/>
    </source>
</evidence>
<dbReference type="Gene3D" id="3.90.550.10">
    <property type="entry name" value="Spore Coat Polysaccharide Biosynthesis Protein SpsA, Chain A"/>
    <property type="match status" value="1"/>
</dbReference>
<accession>A0ABY7VZ17</accession>
<dbReference type="InterPro" id="IPR001173">
    <property type="entry name" value="Glyco_trans_2-like"/>
</dbReference>
<dbReference type="SUPFAM" id="SSF53448">
    <property type="entry name" value="Nucleotide-diphospho-sugar transferases"/>
    <property type="match status" value="1"/>
</dbReference>
<protein>
    <submittedName>
        <fullName evidence="7">Glycosyltransferase</fullName>
        <ecNumber evidence="7">2.4.-.-</ecNumber>
    </submittedName>
</protein>
<name>A0ABY7VZ17_9BACT</name>
<proteinExistence type="predicted"/>
<keyword evidence="2" id="KW-1003">Cell membrane</keyword>
<keyword evidence="4 7" id="KW-0808">Transferase</keyword>
<evidence type="ECO:0000256" key="4">
    <source>
        <dbReference type="ARBA" id="ARBA00022679"/>
    </source>
</evidence>
<keyword evidence="3 7" id="KW-0328">Glycosyltransferase</keyword>
<keyword evidence="8" id="KW-1185">Reference proteome</keyword>
<evidence type="ECO:0000313" key="7">
    <source>
        <dbReference type="EMBL" id="WDE98455.1"/>
    </source>
</evidence>
<dbReference type="RefSeq" id="WP_274153326.1">
    <property type="nucleotide sequence ID" value="NZ_CP117812.1"/>
</dbReference>
<organism evidence="7 8">
    <name type="scientific">Lentisphaera profundi</name>
    <dbReference type="NCBI Taxonomy" id="1658616"/>
    <lineage>
        <taxon>Bacteria</taxon>
        <taxon>Pseudomonadati</taxon>
        <taxon>Lentisphaerota</taxon>
        <taxon>Lentisphaeria</taxon>
        <taxon>Lentisphaerales</taxon>
        <taxon>Lentisphaeraceae</taxon>
        <taxon>Lentisphaera</taxon>
    </lineage>
</organism>
<evidence type="ECO:0000256" key="2">
    <source>
        <dbReference type="ARBA" id="ARBA00022475"/>
    </source>
</evidence>
<dbReference type="EMBL" id="CP117812">
    <property type="protein sequence ID" value="WDE98455.1"/>
    <property type="molecule type" value="Genomic_DNA"/>
</dbReference>
<evidence type="ECO:0000256" key="1">
    <source>
        <dbReference type="ARBA" id="ARBA00004236"/>
    </source>
</evidence>
<evidence type="ECO:0000256" key="3">
    <source>
        <dbReference type="ARBA" id="ARBA00022676"/>
    </source>
</evidence>
<dbReference type="EC" id="2.4.-.-" evidence="7"/>
<evidence type="ECO:0000313" key="8">
    <source>
        <dbReference type="Proteomes" id="UP001214250"/>
    </source>
</evidence>
<dbReference type="PANTHER" id="PTHR43646">
    <property type="entry name" value="GLYCOSYLTRANSFERASE"/>
    <property type="match status" value="1"/>
</dbReference>
<dbReference type="Proteomes" id="UP001214250">
    <property type="component" value="Chromosome 2"/>
</dbReference>
<gene>
    <name evidence="7" type="ORF">PQO03_21835</name>
</gene>
<dbReference type="InterPro" id="IPR029044">
    <property type="entry name" value="Nucleotide-diphossugar_trans"/>
</dbReference>
<reference evidence="7 8" key="1">
    <citation type="submission" date="2023-02" db="EMBL/GenBank/DDBJ databases">
        <title>Genome sequence of Lentisphaera profundi SAORIC-696.</title>
        <authorList>
            <person name="Kim e."/>
            <person name="Cho J.-C."/>
            <person name="Choi A."/>
            <person name="Kang I."/>
        </authorList>
    </citation>
    <scope>NUCLEOTIDE SEQUENCE [LARGE SCALE GENOMIC DNA]</scope>
    <source>
        <strain evidence="7 8">SAORIC-696</strain>
    </source>
</reference>
<dbReference type="Pfam" id="PF00535">
    <property type="entry name" value="Glycos_transf_2"/>
    <property type="match status" value="1"/>
</dbReference>
<dbReference type="PANTHER" id="PTHR43646:SF2">
    <property type="entry name" value="GLYCOSYLTRANSFERASE 2-LIKE DOMAIN-CONTAINING PROTEIN"/>
    <property type="match status" value="1"/>
</dbReference>
<comment type="subcellular location">
    <subcellularLocation>
        <location evidence="1">Cell membrane</location>
    </subcellularLocation>
</comment>
<dbReference type="GO" id="GO:0016757">
    <property type="term" value="F:glycosyltransferase activity"/>
    <property type="evidence" value="ECO:0007669"/>
    <property type="project" value="UniProtKB-KW"/>
</dbReference>
<keyword evidence="5" id="KW-0472">Membrane</keyword>